<organism evidence="1 2">
    <name type="scientific">Candidatus Enterovibrio escicola</name>
    <dbReference type="NCBI Taxonomy" id="1927127"/>
    <lineage>
        <taxon>Bacteria</taxon>
        <taxon>Pseudomonadati</taxon>
        <taxon>Pseudomonadota</taxon>
        <taxon>Gammaproteobacteria</taxon>
        <taxon>Vibrionales</taxon>
        <taxon>Vibrionaceae</taxon>
        <taxon>Enterovibrio</taxon>
    </lineage>
</organism>
<keyword evidence="2" id="KW-1185">Reference proteome</keyword>
<dbReference type="AlphaFoldDB" id="A0A2A5T1K3"/>
<evidence type="ECO:0000313" key="2">
    <source>
        <dbReference type="Proteomes" id="UP000219020"/>
    </source>
</evidence>
<comment type="caution">
    <text evidence="1">The sequence shown here is derived from an EMBL/GenBank/DDBJ whole genome shotgun (WGS) entry which is preliminary data.</text>
</comment>
<dbReference type="EMBL" id="NBYY01000028">
    <property type="protein sequence ID" value="PCS22026.1"/>
    <property type="molecule type" value="Genomic_DNA"/>
</dbReference>
<name>A0A2A5T1K3_9GAMM</name>
<proteinExistence type="predicted"/>
<sequence>MIVSSLTVYCFLLSKVIVKAHIDLSGNLMTKEGDWFW</sequence>
<accession>A0A2A5T1K3</accession>
<dbReference type="Proteomes" id="UP000219020">
    <property type="component" value="Unassembled WGS sequence"/>
</dbReference>
<gene>
    <name evidence="1" type="ORF">BTN49_2491</name>
</gene>
<protein>
    <submittedName>
        <fullName evidence="1">Uncharacterized protein</fullName>
    </submittedName>
</protein>
<reference evidence="2" key="1">
    <citation type="submission" date="2017-04" db="EMBL/GenBank/DDBJ databases">
        <title>Genome evolution of the luminous symbionts of deep sea anglerfish.</title>
        <authorList>
            <person name="Hendry T.A."/>
        </authorList>
    </citation>
    <scope>NUCLEOTIDE SEQUENCE [LARGE SCALE GENOMIC DNA]</scope>
</reference>
<evidence type="ECO:0000313" key="1">
    <source>
        <dbReference type="EMBL" id="PCS22026.1"/>
    </source>
</evidence>